<dbReference type="PANTHER" id="PTHR31017:SF1">
    <property type="entry name" value="LATE SECRETORY PATHWAY PROTEIN AVL9 HOMOLOG"/>
    <property type="match status" value="1"/>
</dbReference>
<feature type="region of interest" description="Disordered" evidence="2">
    <location>
        <begin position="248"/>
        <end position="276"/>
    </location>
</feature>
<dbReference type="EMBL" id="LNIX01000042">
    <property type="protein sequence ID" value="OXA38924.1"/>
    <property type="molecule type" value="Genomic_DNA"/>
</dbReference>
<sequence length="652" mass="71768">MELHFPIQHVVVVGFHHKKGCQIEFAYPPFEMDIEKTAWKHLPTLAMPDGAHNFTTDTVYFHLPSLHRSGETVFGVACFQQIDAEKIKNKGDEVTRSTIQKSICVLSKYPLYGHIQVKMSLITDAYFREGDFAKVSILEKAYHNLNACLTPDLLTTPEAFVGLSPRDLIFTFRHEVLVLLKLLLLEKRILFRGTSVSSLCSALLTLVSLIPLTLEYGLSESACVKTSKTMSIVPQFSSPECSFEVEDVEKMDAEKSSPDTKSDDKGEPTTKIYPDLTSEKLKTRKDLINSSLIQGSVSTRSGQAPTTLDLTDDAGRIELNELRTPASEAGSFESGFSNSSDQKMSNDIPDFLTAVQLTAADAGLPLNIFCKGYLCHPYLSLHYMDLLSDSGVRGFVVGATNILFKQKRDLVDVIVEMQDGSVEISCPALKKLVTLTTEDLRFAENVVRNVTQQEANSSNEWIRAQFKYWLMCLMRTSQMEDGNRARDCFGAQFITAWQNTHHWKLWDGYINSEERDTPGIYLISPGHPCSGQMGVNDVKLRLAHSMQKTEGGRKLNQAVGKAVASTGKAVGGALTQAKGALSSWWSSVVTNTPTGVEIGSEEANTATESAPQGGTPLPAPSSLPVSASVNNGGARVEKVVEERQSQSVWFTN</sequence>
<comment type="caution">
    <text evidence="4">The sequence shown here is derived from an EMBL/GenBank/DDBJ whole genome shotgun (WGS) entry which is preliminary data.</text>
</comment>
<dbReference type="OMA" id="IRTQFRV"/>
<keyword evidence="5" id="KW-1185">Reference proteome</keyword>
<feature type="compositionally biased region" description="Low complexity" evidence="2">
    <location>
        <begin position="620"/>
        <end position="629"/>
    </location>
</feature>
<dbReference type="Pfam" id="PF09794">
    <property type="entry name" value="Avl9"/>
    <property type="match status" value="1"/>
</dbReference>
<protein>
    <submittedName>
        <fullName evidence="4">Late secretory pathway protein AVL9</fullName>
    </submittedName>
</protein>
<dbReference type="AlphaFoldDB" id="A0A226D226"/>
<comment type="similarity">
    <text evidence="1">Belongs to the AVL9 family.</text>
</comment>
<feature type="compositionally biased region" description="Polar residues" evidence="2">
    <location>
        <begin position="602"/>
        <end position="612"/>
    </location>
</feature>
<feature type="region of interest" description="Disordered" evidence="2">
    <location>
        <begin position="602"/>
        <end position="636"/>
    </location>
</feature>
<evidence type="ECO:0000313" key="5">
    <source>
        <dbReference type="Proteomes" id="UP000198287"/>
    </source>
</evidence>
<evidence type="ECO:0000256" key="2">
    <source>
        <dbReference type="SAM" id="MobiDB-lite"/>
    </source>
</evidence>
<proteinExistence type="inferred from homology"/>
<accession>A0A226D226</accession>
<feature type="domain" description="UDENN" evidence="3">
    <location>
        <begin position="8"/>
        <end position="406"/>
    </location>
</feature>
<evidence type="ECO:0000259" key="3">
    <source>
        <dbReference type="PROSITE" id="PS50211"/>
    </source>
</evidence>
<dbReference type="PANTHER" id="PTHR31017">
    <property type="entry name" value="LATE SECRETORY PATHWAY PROTEIN AVL9-RELATED"/>
    <property type="match status" value="1"/>
</dbReference>
<dbReference type="InterPro" id="IPR051731">
    <property type="entry name" value="DENND11/AVL9_GEFs"/>
</dbReference>
<evidence type="ECO:0000256" key="1">
    <source>
        <dbReference type="ARBA" id="ARBA00038178"/>
    </source>
</evidence>
<name>A0A226D226_FOLCA</name>
<evidence type="ECO:0000313" key="4">
    <source>
        <dbReference type="EMBL" id="OXA38924.1"/>
    </source>
</evidence>
<dbReference type="GO" id="GO:0005737">
    <property type="term" value="C:cytoplasm"/>
    <property type="evidence" value="ECO:0007669"/>
    <property type="project" value="TreeGrafter"/>
</dbReference>
<organism evidence="4 5">
    <name type="scientific">Folsomia candida</name>
    <name type="common">Springtail</name>
    <dbReference type="NCBI Taxonomy" id="158441"/>
    <lineage>
        <taxon>Eukaryota</taxon>
        <taxon>Metazoa</taxon>
        <taxon>Ecdysozoa</taxon>
        <taxon>Arthropoda</taxon>
        <taxon>Hexapoda</taxon>
        <taxon>Collembola</taxon>
        <taxon>Entomobryomorpha</taxon>
        <taxon>Isotomoidea</taxon>
        <taxon>Isotomidae</taxon>
        <taxon>Proisotominae</taxon>
        <taxon>Folsomia</taxon>
    </lineage>
</organism>
<dbReference type="InterPro" id="IPR037516">
    <property type="entry name" value="Tripartite_DENN"/>
</dbReference>
<reference evidence="4 5" key="1">
    <citation type="submission" date="2015-12" db="EMBL/GenBank/DDBJ databases">
        <title>The genome of Folsomia candida.</title>
        <authorList>
            <person name="Faddeeva A."/>
            <person name="Derks M.F."/>
            <person name="Anvar Y."/>
            <person name="Smit S."/>
            <person name="Van Straalen N."/>
            <person name="Roelofs D."/>
        </authorList>
    </citation>
    <scope>NUCLEOTIDE SEQUENCE [LARGE SCALE GENOMIC DNA]</scope>
    <source>
        <strain evidence="4 5">VU population</strain>
        <tissue evidence="4">Whole body</tissue>
    </source>
</reference>
<dbReference type="InterPro" id="IPR018307">
    <property type="entry name" value="ABL9/DENND6_dom"/>
</dbReference>
<dbReference type="Proteomes" id="UP000198287">
    <property type="component" value="Unassembled WGS sequence"/>
</dbReference>
<gene>
    <name evidence="4" type="ORF">Fcan01_26245</name>
</gene>
<dbReference type="PROSITE" id="PS50211">
    <property type="entry name" value="DENN"/>
    <property type="match status" value="1"/>
</dbReference>
<dbReference type="OrthoDB" id="26278at2759"/>
<feature type="compositionally biased region" description="Basic and acidic residues" evidence="2">
    <location>
        <begin position="248"/>
        <end position="268"/>
    </location>
</feature>